<dbReference type="Pfam" id="PF13589">
    <property type="entry name" value="HATPase_c_3"/>
    <property type="match status" value="1"/>
</dbReference>
<dbReference type="Pfam" id="PF08676">
    <property type="entry name" value="MutL_C"/>
    <property type="match status" value="1"/>
</dbReference>
<dbReference type="Gene3D" id="3.30.1540.20">
    <property type="entry name" value="MutL, C-terminal domain, dimerisation subdomain"/>
    <property type="match status" value="1"/>
</dbReference>
<dbReference type="GO" id="GO:0016887">
    <property type="term" value="F:ATP hydrolysis activity"/>
    <property type="evidence" value="ECO:0007669"/>
    <property type="project" value="InterPro"/>
</dbReference>
<dbReference type="Gene3D" id="3.30.565.10">
    <property type="entry name" value="Histidine kinase-like ATPase, C-terminal domain"/>
    <property type="match status" value="1"/>
</dbReference>
<dbReference type="SUPFAM" id="SSF118116">
    <property type="entry name" value="DNA mismatch repair protein MutL"/>
    <property type="match status" value="1"/>
</dbReference>
<dbReference type="EMBL" id="CP159837">
    <property type="protein sequence ID" value="XCM37391.1"/>
    <property type="molecule type" value="Genomic_DNA"/>
</dbReference>
<dbReference type="Pfam" id="PF01119">
    <property type="entry name" value="DNA_mis_repair"/>
    <property type="match status" value="1"/>
</dbReference>
<dbReference type="InterPro" id="IPR038973">
    <property type="entry name" value="MutL/Mlh/Pms-like"/>
</dbReference>
<evidence type="ECO:0000256" key="4">
    <source>
        <dbReference type="HAMAP-Rule" id="MF_00149"/>
    </source>
</evidence>
<dbReference type="PANTHER" id="PTHR10073:SF12">
    <property type="entry name" value="DNA MISMATCH REPAIR PROTEIN MLH1"/>
    <property type="match status" value="1"/>
</dbReference>
<comment type="function">
    <text evidence="4">This protein is involved in the repair of mismatches in DNA. It is required for dam-dependent methyl-directed DNA mismatch repair. May act as a 'molecular matchmaker', a protein that promotes the formation of a stable complex between two or more DNA-binding proteins in an ATP-dependent manner without itself being part of a final effector complex.</text>
</comment>
<evidence type="ECO:0000259" key="6">
    <source>
        <dbReference type="SMART" id="SM01340"/>
    </source>
</evidence>
<dbReference type="AlphaFoldDB" id="A0AAU8JF98"/>
<evidence type="ECO:0000256" key="3">
    <source>
        <dbReference type="ARBA" id="ARBA00023204"/>
    </source>
</evidence>
<evidence type="ECO:0000256" key="2">
    <source>
        <dbReference type="ARBA" id="ARBA00022763"/>
    </source>
</evidence>
<keyword evidence="7" id="KW-0540">Nuclease</keyword>
<evidence type="ECO:0000313" key="7">
    <source>
        <dbReference type="EMBL" id="XCM37391.1"/>
    </source>
</evidence>
<dbReference type="InterPro" id="IPR036890">
    <property type="entry name" value="HATPase_C_sf"/>
</dbReference>
<sequence length="553" mass="62640">MTPTIQTLPPEVVNLIAAGEVIDSIAAVLRELVENALDAGASRITVSIWPESWRIRVTDNGAGMDLANLQRCATPHSTSKIRDREDLWKINSLGFRGEALHSLAQLSRLEIRSRCQESAEAWRLVYTEQGEPMQIEPVAIAPGTIVTVSDLFGCWQARRQGLPPIAQQLRAVQQTIEHIALCHPQVSWQVNKNNRPWFAIHPGTTAQEILPQLVRGVVVSDLQYVTVVITAEQRIQVVLGLPDRASRRKPDWVKVAVNHRMVRSPELEQAIISAFGRTLPRNRYPICFVDLQLNPKQIDWNRQPSKSEIYLQNIAWWQQQLNSAIGQALRLNITDSPANQQRVSQLLTNSENKGGYELSRKINMEDRPEPSSNLIPLTAVAQLRNTYIVAEHPNGVWLVEQHIAHERIIYEQLRDRWELVPLEPPIILSNLTIAQREQMERLGLDVSEFGNELWAVRNAPEMLAKRDDCADALWELSLGGDLQTAQVATACRSAIRNGTPLSLSEMQSILDQWQRTQNPRTCPHGRPIYLSLEETDLARFFRRHWVIGKSHGI</sequence>
<dbReference type="InterPro" id="IPR037198">
    <property type="entry name" value="MutL_C_sf"/>
</dbReference>
<dbReference type="GO" id="GO:0032300">
    <property type="term" value="C:mismatch repair complex"/>
    <property type="evidence" value="ECO:0007669"/>
    <property type="project" value="InterPro"/>
</dbReference>
<comment type="similarity">
    <text evidence="1 4">Belongs to the DNA mismatch repair MutL/HexB family.</text>
</comment>
<dbReference type="PANTHER" id="PTHR10073">
    <property type="entry name" value="DNA MISMATCH REPAIR PROTEIN MLH, PMS, MUTL"/>
    <property type="match status" value="1"/>
</dbReference>
<dbReference type="InterPro" id="IPR002099">
    <property type="entry name" value="MutL/Mlh/PMS"/>
</dbReference>
<gene>
    <name evidence="4 7" type="primary">mutL</name>
    <name evidence="7" type="ORF">ABWT76_000147</name>
</gene>
<dbReference type="GO" id="GO:0006298">
    <property type="term" value="P:mismatch repair"/>
    <property type="evidence" value="ECO:0007669"/>
    <property type="project" value="UniProtKB-UniRule"/>
</dbReference>
<keyword evidence="3 4" id="KW-0234">DNA repair</keyword>
<dbReference type="GO" id="GO:0030983">
    <property type="term" value="F:mismatched DNA binding"/>
    <property type="evidence" value="ECO:0007669"/>
    <property type="project" value="InterPro"/>
</dbReference>
<dbReference type="RefSeq" id="WP_054467769.1">
    <property type="nucleotide sequence ID" value="NZ_CP159837.1"/>
</dbReference>
<keyword evidence="2 4" id="KW-0227">DNA damage</keyword>
<dbReference type="InterPro" id="IPR013507">
    <property type="entry name" value="DNA_mismatch_S5_2-like"/>
</dbReference>
<keyword evidence="7" id="KW-0378">Hydrolase</keyword>
<dbReference type="InterPro" id="IPR042120">
    <property type="entry name" value="MutL_C_dimsub"/>
</dbReference>
<dbReference type="SMART" id="SM00853">
    <property type="entry name" value="MutL_C"/>
    <property type="match status" value="1"/>
</dbReference>
<feature type="domain" description="DNA mismatch repair protein S5" evidence="6">
    <location>
        <begin position="210"/>
        <end position="330"/>
    </location>
</feature>
<dbReference type="GO" id="GO:0140664">
    <property type="term" value="F:ATP-dependent DNA damage sensor activity"/>
    <property type="evidence" value="ECO:0007669"/>
    <property type="project" value="InterPro"/>
</dbReference>
<dbReference type="HAMAP" id="MF_00149">
    <property type="entry name" value="DNA_mis_repair"/>
    <property type="match status" value="1"/>
</dbReference>
<dbReference type="InterPro" id="IPR020568">
    <property type="entry name" value="Ribosomal_Su5_D2-typ_SF"/>
</dbReference>
<dbReference type="CDD" id="cd00782">
    <property type="entry name" value="MutL_Trans"/>
    <property type="match status" value="1"/>
</dbReference>
<reference evidence="7" key="1">
    <citation type="submission" date="2024-07" db="EMBL/GenBank/DDBJ databases">
        <authorList>
            <person name="Kim Y.J."/>
            <person name="Jeong J.Y."/>
        </authorList>
    </citation>
    <scope>NUCLEOTIDE SEQUENCE</scope>
    <source>
        <strain evidence="7">GIHE-MW2</strain>
    </source>
</reference>
<dbReference type="InterPro" id="IPR042121">
    <property type="entry name" value="MutL_C_regsub"/>
</dbReference>
<organism evidence="7">
    <name type="scientific">Planktothricoides raciborskii GIHE-MW2</name>
    <dbReference type="NCBI Taxonomy" id="2792601"/>
    <lineage>
        <taxon>Bacteria</taxon>
        <taxon>Bacillati</taxon>
        <taxon>Cyanobacteriota</taxon>
        <taxon>Cyanophyceae</taxon>
        <taxon>Oscillatoriophycideae</taxon>
        <taxon>Oscillatoriales</taxon>
        <taxon>Oscillatoriaceae</taxon>
        <taxon>Planktothricoides</taxon>
    </lineage>
</organism>
<dbReference type="SUPFAM" id="SSF55874">
    <property type="entry name" value="ATPase domain of HSP90 chaperone/DNA topoisomerase II/histidine kinase"/>
    <property type="match status" value="1"/>
</dbReference>
<dbReference type="InterPro" id="IPR014790">
    <property type="entry name" value="MutL_C"/>
</dbReference>
<dbReference type="SUPFAM" id="SSF54211">
    <property type="entry name" value="Ribosomal protein S5 domain 2-like"/>
    <property type="match status" value="1"/>
</dbReference>
<accession>A0AAU8JF98</accession>
<dbReference type="Gene3D" id="3.30.230.10">
    <property type="match status" value="1"/>
</dbReference>
<dbReference type="FunFam" id="3.30.565.10:FF:000003">
    <property type="entry name" value="DNA mismatch repair endonuclease MutL"/>
    <property type="match status" value="1"/>
</dbReference>
<dbReference type="CDD" id="cd16926">
    <property type="entry name" value="HATPase_MutL-MLH-PMS-like"/>
    <property type="match status" value="1"/>
</dbReference>
<dbReference type="InterPro" id="IPR014721">
    <property type="entry name" value="Ribsml_uS5_D2-typ_fold_subgr"/>
</dbReference>
<dbReference type="NCBIfam" id="TIGR00585">
    <property type="entry name" value="mutl"/>
    <property type="match status" value="1"/>
</dbReference>
<dbReference type="Gene3D" id="3.30.1370.100">
    <property type="entry name" value="MutL, C-terminal domain, regulatory subdomain"/>
    <property type="match status" value="1"/>
</dbReference>
<dbReference type="InterPro" id="IPR020667">
    <property type="entry name" value="DNA_mismatch_repair_MutL"/>
</dbReference>
<name>A0AAU8JF98_9CYAN</name>
<dbReference type="PROSITE" id="PS00058">
    <property type="entry name" value="DNA_MISMATCH_REPAIR_1"/>
    <property type="match status" value="1"/>
</dbReference>
<dbReference type="SMART" id="SM01340">
    <property type="entry name" value="DNA_mis_repair"/>
    <property type="match status" value="1"/>
</dbReference>
<protein>
    <recommendedName>
        <fullName evidence="4">DNA mismatch repair protein MutL</fullName>
    </recommendedName>
</protein>
<dbReference type="GO" id="GO:0005524">
    <property type="term" value="F:ATP binding"/>
    <property type="evidence" value="ECO:0007669"/>
    <property type="project" value="InterPro"/>
</dbReference>
<evidence type="ECO:0000259" key="5">
    <source>
        <dbReference type="SMART" id="SM00853"/>
    </source>
</evidence>
<dbReference type="GO" id="GO:0004519">
    <property type="term" value="F:endonuclease activity"/>
    <property type="evidence" value="ECO:0007669"/>
    <property type="project" value="UniProtKB-KW"/>
</dbReference>
<evidence type="ECO:0000256" key="1">
    <source>
        <dbReference type="ARBA" id="ARBA00006082"/>
    </source>
</evidence>
<dbReference type="NCBIfam" id="NF000951">
    <property type="entry name" value="PRK00095.2-1"/>
    <property type="match status" value="1"/>
</dbReference>
<dbReference type="InterPro" id="IPR014762">
    <property type="entry name" value="DNA_mismatch_repair_CS"/>
</dbReference>
<feature type="domain" description="MutL C-terminal dimerisation" evidence="5">
    <location>
        <begin position="379"/>
        <end position="501"/>
    </location>
</feature>
<keyword evidence="7" id="KW-0255">Endonuclease</keyword>
<proteinExistence type="inferred from homology"/>